<dbReference type="InterPro" id="IPR023387">
    <property type="entry name" value="DUF1653-like_dom"/>
</dbReference>
<accession>A0A174CCP0</accession>
<evidence type="ECO:0000259" key="1">
    <source>
        <dbReference type="Pfam" id="PF07866"/>
    </source>
</evidence>
<reference evidence="2 3" key="1">
    <citation type="submission" date="2015-09" db="EMBL/GenBank/DDBJ databases">
        <authorList>
            <consortium name="Pathogen Informatics"/>
        </authorList>
    </citation>
    <scope>NUCLEOTIDE SEQUENCE [LARGE SCALE GENOMIC DNA]</scope>
    <source>
        <strain evidence="2 3">2789STDY5608828</strain>
    </source>
</reference>
<dbReference type="Proteomes" id="UP000095546">
    <property type="component" value="Unassembled WGS sequence"/>
</dbReference>
<evidence type="ECO:0000313" key="3">
    <source>
        <dbReference type="Proteomes" id="UP000095546"/>
    </source>
</evidence>
<dbReference type="OrthoDB" id="371169at2"/>
<dbReference type="Pfam" id="PF07866">
    <property type="entry name" value="DUF1653"/>
    <property type="match status" value="1"/>
</dbReference>
<dbReference type="RefSeq" id="WP_036378684.1">
    <property type="nucleotide sequence ID" value="NZ_CABIWZ010000029.1"/>
</dbReference>
<organism evidence="2 3">
    <name type="scientific">Mitsuokella jalaludinii</name>
    <dbReference type="NCBI Taxonomy" id="187979"/>
    <lineage>
        <taxon>Bacteria</taxon>
        <taxon>Bacillati</taxon>
        <taxon>Bacillota</taxon>
        <taxon>Negativicutes</taxon>
        <taxon>Selenomonadales</taxon>
        <taxon>Selenomonadaceae</taxon>
        <taxon>Mitsuokella</taxon>
    </lineage>
</organism>
<dbReference type="InterPro" id="IPR037135">
    <property type="entry name" value="DUF1653-like_dom_sf"/>
</dbReference>
<dbReference type="EMBL" id="CYYU01000029">
    <property type="protein sequence ID" value="CUO10577.1"/>
    <property type="molecule type" value="Genomic_DNA"/>
</dbReference>
<dbReference type="STRING" id="187979.ERS852385_02142"/>
<evidence type="ECO:0000313" key="2">
    <source>
        <dbReference type="EMBL" id="CUO10577.1"/>
    </source>
</evidence>
<proteinExistence type="predicted"/>
<keyword evidence="3" id="KW-1185">Reference proteome</keyword>
<dbReference type="GeneID" id="83709290"/>
<dbReference type="AlphaFoldDB" id="A0A174CCP0"/>
<dbReference type="Gene3D" id="2.30.30.320">
    <property type="entry name" value="DUF1653-like domain"/>
    <property type="match status" value="1"/>
</dbReference>
<protein>
    <submittedName>
        <fullName evidence="2">Uncharacterized protein conserved in bacteria</fullName>
    </submittedName>
</protein>
<gene>
    <name evidence="2" type="ORF">ERS852385_02142</name>
</gene>
<feature type="domain" description="DUF1653" evidence="1">
    <location>
        <begin position="11"/>
        <end position="75"/>
    </location>
</feature>
<sequence length="83" mass="10109">MTRELPKHGEIWRHFKNRLYEIIECPVIHTETNERMVCYRALYGDYMVYVRPLLMFMSEVDREKYPDAAQTYRFERAVPADDC</sequence>
<dbReference type="eggNOG" id="COG4728">
    <property type="taxonomic scope" value="Bacteria"/>
</dbReference>
<name>A0A174CCP0_9FIRM</name>